<keyword evidence="3" id="KW-1185">Reference proteome</keyword>
<comment type="caution">
    <text evidence="2">The sequence shown here is derived from an EMBL/GenBank/DDBJ whole genome shotgun (WGS) entry which is preliminary data.</text>
</comment>
<protein>
    <submittedName>
        <fullName evidence="2">Uncharacterized protein</fullName>
    </submittedName>
</protein>
<sequence>MSNNKFFIGLGATVPSTRVLKPPGGDCSDLFGLKTRQQSLIKSLKGTSSVIDYLLNQQQSKDRHLYKPEHRNTSLSSVTSMDMSQVTPNSTLSSPNNRSKPLNNIHTPTKSVSGMSVLTETHKSYSAKEPSKVDMNLVGDNFNGLNIKDSIKSDSKSNEEIRQSSRQNNELSSLVDKSYNKAIKASNMALNSNVTTKTTNNSSNSRKTFADSEMNTKKEREKKFIRNPITGALTEVKSWNKSNPVISRMSSVQEIKSKACRSEMISHSKVIADDSLKVKSRVFAKRNPITGEGIPINPYLSGTSHSRIRVIHPPGGISSGIY</sequence>
<feature type="region of interest" description="Disordered" evidence="1">
    <location>
        <begin position="195"/>
        <end position="216"/>
    </location>
</feature>
<feature type="region of interest" description="Disordered" evidence="1">
    <location>
        <begin position="61"/>
        <end position="110"/>
    </location>
</feature>
<feature type="compositionally biased region" description="Basic and acidic residues" evidence="1">
    <location>
        <begin position="149"/>
        <end position="163"/>
    </location>
</feature>
<dbReference type="EMBL" id="JABXBU010000001">
    <property type="protein sequence ID" value="KAF8796359.1"/>
    <property type="molecule type" value="Genomic_DNA"/>
</dbReference>
<feature type="compositionally biased region" description="Polar residues" evidence="1">
    <location>
        <begin position="73"/>
        <end position="110"/>
    </location>
</feature>
<feature type="compositionally biased region" description="Low complexity" evidence="1">
    <location>
        <begin position="195"/>
        <end position="207"/>
    </location>
</feature>
<gene>
    <name evidence="2" type="ORF">HNY73_000742</name>
</gene>
<name>A0A8T0G3D0_ARGBR</name>
<evidence type="ECO:0000256" key="1">
    <source>
        <dbReference type="SAM" id="MobiDB-lite"/>
    </source>
</evidence>
<accession>A0A8T0G3D0</accession>
<reference evidence="2" key="1">
    <citation type="journal article" date="2020" name="bioRxiv">
        <title>Chromosome-level reference genome of the European wasp spider Argiope bruennichi: a resource for studies on range expansion and evolutionary adaptation.</title>
        <authorList>
            <person name="Sheffer M.M."/>
            <person name="Hoppe A."/>
            <person name="Krehenwinkel H."/>
            <person name="Uhl G."/>
            <person name="Kuss A.W."/>
            <person name="Jensen L."/>
            <person name="Jensen C."/>
            <person name="Gillespie R.G."/>
            <person name="Hoff K.J."/>
            <person name="Prost S."/>
        </authorList>
    </citation>
    <scope>NUCLEOTIDE SEQUENCE</scope>
</reference>
<dbReference type="Proteomes" id="UP000807504">
    <property type="component" value="Unassembled WGS sequence"/>
</dbReference>
<evidence type="ECO:0000313" key="2">
    <source>
        <dbReference type="EMBL" id="KAF8796359.1"/>
    </source>
</evidence>
<evidence type="ECO:0000313" key="3">
    <source>
        <dbReference type="Proteomes" id="UP000807504"/>
    </source>
</evidence>
<reference evidence="2" key="2">
    <citation type="submission" date="2020-06" db="EMBL/GenBank/DDBJ databases">
        <authorList>
            <person name="Sheffer M."/>
        </authorList>
    </citation>
    <scope>NUCLEOTIDE SEQUENCE</scope>
</reference>
<organism evidence="2 3">
    <name type="scientific">Argiope bruennichi</name>
    <name type="common">Wasp spider</name>
    <name type="synonym">Aranea bruennichi</name>
    <dbReference type="NCBI Taxonomy" id="94029"/>
    <lineage>
        <taxon>Eukaryota</taxon>
        <taxon>Metazoa</taxon>
        <taxon>Ecdysozoa</taxon>
        <taxon>Arthropoda</taxon>
        <taxon>Chelicerata</taxon>
        <taxon>Arachnida</taxon>
        <taxon>Araneae</taxon>
        <taxon>Araneomorphae</taxon>
        <taxon>Entelegynae</taxon>
        <taxon>Araneoidea</taxon>
        <taxon>Araneidae</taxon>
        <taxon>Argiope</taxon>
    </lineage>
</organism>
<dbReference type="AlphaFoldDB" id="A0A8T0G3D0"/>
<feature type="region of interest" description="Disordered" evidence="1">
    <location>
        <begin position="144"/>
        <end position="171"/>
    </location>
</feature>
<feature type="compositionally biased region" description="Basic and acidic residues" evidence="1">
    <location>
        <begin position="61"/>
        <end position="72"/>
    </location>
</feature>
<proteinExistence type="predicted"/>